<proteinExistence type="inferred from homology"/>
<dbReference type="Gene3D" id="3.40.190.10">
    <property type="entry name" value="Periplasmic binding protein-like II"/>
    <property type="match status" value="2"/>
</dbReference>
<evidence type="ECO:0000256" key="5">
    <source>
        <dbReference type="SAM" id="SignalP"/>
    </source>
</evidence>
<evidence type="ECO:0000259" key="6">
    <source>
        <dbReference type="SMART" id="SM00062"/>
    </source>
</evidence>
<evidence type="ECO:0000313" key="8">
    <source>
        <dbReference type="Proteomes" id="UP000023268"/>
    </source>
</evidence>
<evidence type="ECO:0000313" key="7">
    <source>
        <dbReference type="EMBL" id="EYC50589.1"/>
    </source>
</evidence>
<name>A0A016XEU3_9BURK</name>
<gene>
    <name evidence="7" type="ORF">AZ34_05615</name>
</gene>
<dbReference type="EMBL" id="JEMG01000001">
    <property type="protein sequence ID" value="EYC50589.1"/>
    <property type="molecule type" value="Genomic_DNA"/>
</dbReference>
<evidence type="ECO:0000256" key="4">
    <source>
        <dbReference type="RuleBase" id="RU003744"/>
    </source>
</evidence>
<feature type="domain" description="Solute-binding protein family 3/N-terminal" evidence="6">
    <location>
        <begin position="39"/>
        <end position="259"/>
    </location>
</feature>
<dbReference type="InterPro" id="IPR018313">
    <property type="entry name" value="SBP_3_CS"/>
</dbReference>
<dbReference type="InterPro" id="IPR001638">
    <property type="entry name" value="Solute-binding_3/MltF_N"/>
</dbReference>
<dbReference type="PANTHER" id="PTHR35936:SF37">
    <property type="entry name" value="AMINO ACID ABC TRANSPORTER SUBSTRATE-BINDING PROTEIN"/>
    <property type="match status" value="1"/>
</dbReference>
<evidence type="ECO:0000256" key="2">
    <source>
        <dbReference type="ARBA" id="ARBA00010333"/>
    </source>
</evidence>
<protein>
    <submittedName>
        <fullName evidence="7">Amino acid ABC transporter substrate-binding protein</fullName>
    </submittedName>
</protein>
<feature type="chain" id="PRO_5001495261" evidence="5">
    <location>
        <begin position="28"/>
        <end position="267"/>
    </location>
</feature>
<dbReference type="PROSITE" id="PS01039">
    <property type="entry name" value="SBP_BACTERIAL_3"/>
    <property type="match status" value="1"/>
</dbReference>
<dbReference type="Pfam" id="PF00497">
    <property type="entry name" value="SBP_bac_3"/>
    <property type="match status" value="1"/>
</dbReference>
<dbReference type="GO" id="GO:0030313">
    <property type="term" value="C:cell envelope"/>
    <property type="evidence" value="ECO:0007669"/>
    <property type="project" value="UniProtKB-SubCell"/>
</dbReference>
<evidence type="ECO:0000256" key="1">
    <source>
        <dbReference type="ARBA" id="ARBA00004196"/>
    </source>
</evidence>
<dbReference type="OrthoDB" id="5363083at2"/>
<accession>A0A016XEU3</accession>
<keyword evidence="3 5" id="KW-0732">Signal</keyword>
<dbReference type="PANTHER" id="PTHR35936">
    <property type="entry name" value="MEMBRANE-BOUND LYTIC MUREIN TRANSGLYCOSYLASE F"/>
    <property type="match status" value="1"/>
</dbReference>
<comment type="caution">
    <text evidence="7">The sequence shown here is derived from an EMBL/GenBank/DDBJ whole genome shotgun (WGS) entry which is preliminary data.</text>
</comment>
<evidence type="ECO:0000256" key="3">
    <source>
        <dbReference type="ARBA" id="ARBA00022729"/>
    </source>
</evidence>
<dbReference type="SUPFAM" id="SSF53850">
    <property type="entry name" value="Periplasmic binding protein-like II"/>
    <property type="match status" value="1"/>
</dbReference>
<comment type="similarity">
    <text evidence="2 4">Belongs to the bacterial solute-binding protein 3 family.</text>
</comment>
<dbReference type="STRING" id="1458275.AZ34_05615"/>
<dbReference type="Proteomes" id="UP000023268">
    <property type="component" value="Unassembled WGS sequence"/>
</dbReference>
<sequence length="267" mass="28619">MQRRPFVHAALGIAAMALTLLGTPAQAQDALSQVMQTKKIKIAVPTDYPPYGFVGLDLQPQGLDIEVAKLIANKLGVGLELVPVTSANRIPYLQTGQVQLVISTLGKNPDRMKVIDFTHAYSPFFQAVYAPKSLSIKSFADLGGKTIAVAKGAMEEQELVKAGPSSMVFKRYEDQAASTAAFVAGQTQVIATSVSNAGLMMQKNPQLGAEYKLLIKDSPNFIGVAKGQDALRIKVNEILLAARKDGTINKLSQQWLGRPAGDLPLSE</sequence>
<dbReference type="RefSeq" id="WP_035605672.1">
    <property type="nucleotide sequence ID" value="NZ_JEMG01000001.1"/>
</dbReference>
<dbReference type="eggNOG" id="COG0834">
    <property type="taxonomic scope" value="Bacteria"/>
</dbReference>
<reference evidence="7 8" key="1">
    <citation type="submission" date="2014-02" db="EMBL/GenBank/DDBJ databases">
        <title>Draft Genome of Hylemonella gracilis isolated from the Niagara River.</title>
        <authorList>
            <person name="Pawlowski D.R."/>
            <person name="Koudelka G.B."/>
        </authorList>
    </citation>
    <scope>NUCLEOTIDE SEQUENCE [LARGE SCALE GENOMIC DNA]</scope>
    <source>
        <strain evidence="7 8">Niagara R</strain>
    </source>
</reference>
<comment type="subcellular location">
    <subcellularLocation>
        <location evidence="1">Cell envelope</location>
    </subcellularLocation>
</comment>
<feature type="signal peptide" evidence="5">
    <location>
        <begin position="1"/>
        <end position="27"/>
    </location>
</feature>
<organism evidence="7 8">
    <name type="scientific">Hylemonella gracilis str. Niagara R</name>
    <dbReference type="NCBI Taxonomy" id="1458275"/>
    <lineage>
        <taxon>Bacteria</taxon>
        <taxon>Pseudomonadati</taxon>
        <taxon>Pseudomonadota</taxon>
        <taxon>Betaproteobacteria</taxon>
        <taxon>Burkholderiales</taxon>
        <taxon>Comamonadaceae</taxon>
        <taxon>Hylemonella</taxon>
    </lineage>
</organism>
<dbReference type="SMART" id="SM00062">
    <property type="entry name" value="PBPb"/>
    <property type="match status" value="1"/>
</dbReference>
<dbReference type="AlphaFoldDB" id="A0A016XEU3"/>